<name>A0A9D7I7P7_9RHOO</name>
<evidence type="ECO:0000313" key="2">
    <source>
        <dbReference type="Proteomes" id="UP000886602"/>
    </source>
</evidence>
<gene>
    <name evidence="1" type="ORF">IPJ48_10645</name>
</gene>
<accession>A0A9D7I7P7</accession>
<dbReference type="InterPro" id="IPR027304">
    <property type="entry name" value="Trigger_fact/SurA_dom_sf"/>
</dbReference>
<dbReference type="Proteomes" id="UP000886602">
    <property type="component" value="Unassembled WGS sequence"/>
</dbReference>
<evidence type="ECO:0000313" key="1">
    <source>
        <dbReference type="EMBL" id="MBK7423511.1"/>
    </source>
</evidence>
<organism evidence="1 2">
    <name type="scientific">Candidatus Propionivibrio dominans</name>
    <dbReference type="NCBI Taxonomy" id="2954373"/>
    <lineage>
        <taxon>Bacteria</taxon>
        <taxon>Pseudomonadati</taxon>
        <taxon>Pseudomonadota</taxon>
        <taxon>Betaproteobacteria</taxon>
        <taxon>Rhodocyclales</taxon>
        <taxon>Rhodocyclaceae</taxon>
        <taxon>Propionivibrio</taxon>
    </lineage>
</organism>
<dbReference type="SUPFAM" id="SSF109998">
    <property type="entry name" value="Triger factor/SurA peptide-binding domain-like"/>
    <property type="match status" value="1"/>
</dbReference>
<dbReference type="AlphaFoldDB" id="A0A9D7I7P7"/>
<dbReference type="Gene3D" id="1.10.4030.10">
    <property type="entry name" value="Porin chaperone SurA, peptide-binding domain"/>
    <property type="match status" value="1"/>
</dbReference>
<sequence length="351" mass="38573">MNALTDQSQILLSFITDLSRQNLLPEEALNNLKHLKSDFPDCAFDLVWELDGASGQHCYCLLVTSGSGTLSLSATQNGVLPWSLRGGVRLDSNILVKVNENPLTVVQAITYVDLVLNKGNLFTDLVDYGLLAAQAKHFDVPVSKEQLDTATSSYFASRGITGGVEIAAWLGQRGLTIERFRTFIEDGMRSRAVERHLASSIEAASIDFTPNALGSIPVSRISLPAQLTELATEILRKHPGDDLPALTRKIAEACDFKAMLKIEFVRLLNFELVSLFPDKSDFPVGKVLVSADNGTGIEIMQVLGSADIPTSSQMEIRRVQKAVQAWYENERAKAKVEWNWGKANFGMISMK</sequence>
<proteinExistence type="predicted"/>
<protein>
    <submittedName>
        <fullName evidence="1">Uncharacterized protein</fullName>
    </submittedName>
</protein>
<dbReference type="EMBL" id="JADJNC010000015">
    <property type="protein sequence ID" value="MBK7423511.1"/>
    <property type="molecule type" value="Genomic_DNA"/>
</dbReference>
<comment type="caution">
    <text evidence="1">The sequence shown here is derived from an EMBL/GenBank/DDBJ whole genome shotgun (WGS) entry which is preliminary data.</text>
</comment>
<reference evidence="1" key="1">
    <citation type="submission" date="2020-10" db="EMBL/GenBank/DDBJ databases">
        <title>Connecting structure to function with the recovery of over 1000 high-quality activated sludge metagenome-assembled genomes encoding full-length rRNA genes using long-read sequencing.</title>
        <authorList>
            <person name="Singleton C.M."/>
            <person name="Petriglieri F."/>
            <person name="Kristensen J.M."/>
            <person name="Kirkegaard R.H."/>
            <person name="Michaelsen T.Y."/>
            <person name="Andersen M.H."/>
            <person name="Karst S.M."/>
            <person name="Dueholm M.S."/>
            <person name="Nielsen P.H."/>
            <person name="Albertsen M."/>
        </authorList>
    </citation>
    <scope>NUCLEOTIDE SEQUENCE</scope>
    <source>
        <strain evidence="1">EsbW_18-Q3-R4-48_MAXAC.044</strain>
    </source>
</reference>